<feature type="non-terminal residue" evidence="4">
    <location>
        <position position="214"/>
    </location>
</feature>
<protein>
    <recommendedName>
        <fullName evidence="3">Lipocalin/cytosolic fatty-acid binding domain-containing protein</fullName>
    </recommendedName>
</protein>
<accession>A0ABN8HTH4</accession>
<feature type="chain" id="PRO_5045980717" description="Lipocalin/cytosolic fatty-acid binding domain-containing protein" evidence="2">
    <location>
        <begin position="17"/>
        <end position="214"/>
    </location>
</feature>
<dbReference type="InterPro" id="IPR003057">
    <property type="entry name" value="Invtbrt_color"/>
</dbReference>
<evidence type="ECO:0000313" key="5">
    <source>
        <dbReference type="Proteomes" id="UP000837857"/>
    </source>
</evidence>
<dbReference type="EMBL" id="OW152822">
    <property type="protein sequence ID" value="CAH2038053.1"/>
    <property type="molecule type" value="Genomic_DNA"/>
</dbReference>
<evidence type="ECO:0000256" key="1">
    <source>
        <dbReference type="ARBA" id="ARBA00023157"/>
    </source>
</evidence>
<keyword evidence="2" id="KW-0732">Signal</keyword>
<dbReference type="PANTHER" id="PTHR10612">
    <property type="entry name" value="APOLIPOPROTEIN D"/>
    <property type="match status" value="1"/>
</dbReference>
<dbReference type="SUPFAM" id="SSF50814">
    <property type="entry name" value="Lipocalins"/>
    <property type="match status" value="1"/>
</dbReference>
<dbReference type="InterPro" id="IPR012674">
    <property type="entry name" value="Calycin"/>
</dbReference>
<dbReference type="Pfam" id="PF00061">
    <property type="entry name" value="Lipocalin"/>
    <property type="match status" value="1"/>
</dbReference>
<keyword evidence="1" id="KW-1015">Disulfide bond</keyword>
<proteinExistence type="predicted"/>
<keyword evidence="5" id="KW-1185">Reference proteome</keyword>
<dbReference type="Proteomes" id="UP000837857">
    <property type="component" value="Chromosome 10"/>
</dbReference>
<feature type="domain" description="Lipocalin/cytosolic fatty-acid binding" evidence="3">
    <location>
        <begin position="97"/>
        <end position="156"/>
    </location>
</feature>
<dbReference type="Gene3D" id="2.40.128.20">
    <property type="match status" value="1"/>
</dbReference>
<dbReference type="PANTHER" id="PTHR10612:SF62">
    <property type="entry name" value="LIPOCALIN_CYTOSOLIC FATTY-ACID BINDING DOMAIN-CONTAINING PROTEIN"/>
    <property type="match status" value="1"/>
</dbReference>
<feature type="signal peptide" evidence="2">
    <location>
        <begin position="1"/>
        <end position="16"/>
    </location>
</feature>
<name>A0ABN8HTH4_9NEOP</name>
<sequence length="214" mass="23841">MFRLIMCTFLLSGTMGEIIRDGPCDLDNINAVRDLDVTKMTGVWNQLKRIQNALEIGACSTLTITLHSEANVTHIMLSNREVYEKAAHVREGRIVPRVNGIFSIEYQNMTYDSVVVATEYSKYAILYSCMPATENKSSIVAWVYSKTLTLEQVEQDANFTAAINSVNVLQNATWVETKQTVDACKINAGVMFRLSPILAALAMLFVCKDIIATN</sequence>
<dbReference type="InterPro" id="IPR000566">
    <property type="entry name" value="Lipocln_cytosolic_FA-bd_dom"/>
</dbReference>
<evidence type="ECO:0000259" key="3">
    <source>
        <dbReference type="Pfam" id="PF00061"/>
    </source>
</evidence>
<evidence type="ECO:0000256" key="2">
    <source>
        <dbReference type="SAM" id="SignalP"/>
    </source>
</evidence>
<gene>
    <name evidence="4" type="ORF">IPOD504_LOCUS1435</name>
</gene>
<dbReference type="PRINTS" id="PR01273">
    <property type="entry name" value="INVTBRTCOLOR"/>
</dbReference>
<organism evidence="4 5">
    <name type="scientific">Iphiclides podalirius</name>
    <name type="common">scarce swallowtail</name>
    <dbReference type="NCBI Taxonomy" id="110791"/>
    <lineage>
        <taxon>Eukaryota</taxon>
        <taxon>Metazoa</taxon>
        <taxon>Ecdysozoa</taxon>
        <taxon>Arthropoda</taxon>
        <taxon>Hexapoda</taxon>
        <taxon>Insecta</taxon>
        <taxon>Pterygota</taxon>
        <taxon>Neoptera</taxon>
        <taxon>Endopterygota</taxon>
        <taxon>Lepidoptera</taxon>
        <taxon>Glossata</taxon>
        <taxon>Ditrysia</taxon>
        <taxon>Papilionoidea</taxon>
        <taxon>Papilionidae</taxon>
        <taxon>Papilioninae</taxon>
        <taxon>Iphiclides</taxon>
    </lineage>
</organism>
<reference evidence="4" key="1">
    <citation type="submission" date="2022-03" db="EMBL/GenBank/DDBJ databases">
        <authorList>
            <person name="Martin H S."/>
        </authorList>
    </citation>
    <scope>NUCLEOTIDE SEQUENCE</scope>
</reference>
<evidence type="ECO:0000313" key="4">
    <source>
        <dbReference type="EMBL" id="CAH2038053.1"/>
    </source>
</evidence>